<keyword evidence="1" id="KW-0472">Membrane</keyword>
<protein>
    <submittedName>
        <fullName evidence="2">Uncharacterized protein</fullName>
    </submittedName>
</protein>
<name>A0A842HEE4_9BACT</name>
<accession>A0A842HEE4</accession>
<dbReference type="EMBL" id="JACHVB010000020">
    <property type="protein sequence ID" value="MBC2594026.1"/>
    <property type="molecule type" value="Genomic_DNA"/>
</dbReference>
<organism evidence="2 3">
    <name type="scientific">Ruficoccus amylovorans</name>
    <dbReference type="NCBI Taxonomy" id="1804625"/>
    <lineage>
        <taxon>Bacteria</taxon>
        <taxon>Pseudomonadati</taxon>
        <taxon>Verrucomicrobiota</taxon>
        <taxon>Opitutia</taxon>
        <taxon>Puniceicoccales</taxon>
        <taxon>Cerasicoccaceae</taxon>
        <taxon>Ruficoccus</taxon>
    </lineage>
</organism>
<dbReference type="Proteomes" id="UP000546464">
    <property type="component" value="Unassembled WGS sequence"/>
</dbReference>
<proteinExistence type="predicted"/>
<keyword evidence="3" id="KW-1185">Reference proteome</keyword>
<keyword evidence="1" id="KW-0812">Transmembrane</keyword>
<evidence type="ECO:0000313" key="2">
    <source>
        <dbReference type="EMBL" id="MBC2594026.1"/>
    </source>
</evidence>
<keyword evidence="1" id="KW-1133">Transmembrane helix</keyword>
<evidence type="ECO:0000256" key="1">
    <source>
        <dbReference type="SAM" id="Phobius"/>
    </source>
</evidence>
<comment type="caution">
    <text evidence="2">The sequence shown here is derived from an EMBL/GenBank/DDBJ whole genome shotgun (WGS) entry which is preliminary data.</text>
</comment>
<reference evidence="2 3" key="1">
    <citation type="submission" date="2020-07" db="EMBL/GenBank/DDBJ databases">
        <authorList>
            <person name="Feng X."/>
        </authorList>
    </citation>
    <scope>NUCLEOTIDE SEQUENCE [LARGE SCALE GENOMIC DNA]</scope>
    <source>
        <strain evidence="2 3">JCM31066</strain>
    </source>
</reference>
<dbReference type="AlphaFoldDB" id="A0A842HEE4"/>
<gene>
    <name evidence="2" type="ORF">H5P28_07100</name>
</gene>
<feature type="transmembrane region" description="Helical" evidence="1">
    <location>
        <begin position="12"/>
        <end position="34"/>
    </location>
</feature>
<sequence length="45" mass="5257">MLPFEISDFLQGVSVWLAFYGAAWWSQVIVRFFWRVFDAASDIPS</sequence>
<evidence type="ECO:0000313" key="3">
    <source>
        <dbReference type="Proteomes" id="UP000546464"/>
    </source>
</evidence>
<dbReference type="RefSeq" id="WP_185675009.1">
    <property type="nucleotide sequence ID" value="NZ_JACHVB010000020.1"/>
</dbReference>